<protein>
    <recommendedName>
        <fullName evidence="4">O-antigen polymerase</fullName>
    </recommendedName>
</protein>
<feature type="transmembrane region" description="Helical" evidence="1">
    <location>
        <begin position="26"/>
        <end position="45"/>
    </location>
</feature>
<sequence length="425" mass="48784">MWKLIQILTIAVLVNGSYYSFNFAFWASGPNTKMILALFGVLWFLYDSWRGGKGISIPRVLLGGAIFSILYSLVNLIAVEINNTDDYSYANYITTFLVWVFSVYPAIRCIRIVHGEVTVSRITYYLVGVTVFQCITGLLNDNFPAAQNFTDSIVFWAGDFYESIDRMRCFSAALDPAGVRFSLVLILISAVVCTDTEVQKSRRIVFLFLLSYFLISAIGNMVARTTSTGMAMGLVLLLFRSNAIGFRIRKEMVQTMATFSLLLVFFSVAGILLYNTSEYFRGQLMFAFEGFFNYFNKGEFTTGSTEVLQTMWRWPEDDKTWIIGSGWYGGFVYSTDIGYCRLILYSGLIGFVTFASSFVYYAYYFARKYPRYFWLFLFYLAMTFIVWLKVSTDILMIYVFFFWFTAEESDHINGIFPEATAELCE</sequence>
<feature type="transmembrane region" description="Helical" evidence="1">
    <location>
        <begin position="122"/>
        <end position="139"/>
    </location>
</feature>
<evidence type="ECO:0000313" key="3">
    <source>
        <dbReference type="Proteomes" id="UP000070224"/>
    </source>
</evidence>
<gene>
    <name evidence="2" type="ORF">HMPREF3185_01130</name>
</gene>
<accession>A0A134B8C8</accession>
<feature type="transmembrane region" description="Helical" evidence="1">
    <location>
        <begin position="376"/>
        <end position="404"/>
    </location>
</feature>
<feature type="transmembrane region" description="Helical" evidence="1">
    <location>
        <begin position="177"/>
        <end position="193"/>
    </location>
</feature>
<dbReference type="EMBL" id="LSDK01000076">
    <property type="protein sequence ID" value="KXB76193.1"/>
    <property type="molecule type" value="Genomic_DNA"/>
</dbReference>
<dbReference type="PATRIC" id="fig|322095.3.peg.1114"/>
<keyword evidence="1" id="KW-0812">Transmembrane</keyword>
<dbReference type="RefSeq" id="WP_060935435.1">
    <property type="nucleotide sequence ID" value="NZ_KQ960446.1"/>
</dbReference>
<keyword evidence="1" id="KW-0472">Membrane</keyword>
<feature type="transmembrane region" description="Helical" evidence="1">
    <location>
        <begin position="229"/>
        <end position="248"/>
    </location>
</feature>
<evidence type="ECO:0000313" key="2">
    <source>
        <dbReference type="EMBL" id="KXB76193.1"/>
    </source>
</evidence>
<reference evidence="3" key="1">
    <citation type="submission" date="2016-01" db="EMBL/GenBank/DDBJ databases">
        <authorList>
            <person name="Mitreva M."/>
            <person name="Pepin K.H."/>
            <person name="Mihindukulasuriya K.A."/>
            <person name="Fulton R."/>
            <person name="Fronick C."/>
            <person name="O'Laughlin M."/>
            <person name="Miner T."/>
            <person name="Herter B."/>
            <person name="Rosa B.A."/>
            <person name="Cordes M."/>
            <person name="Tomlinson C."/>
            <person name="Wollam A."/>
            <person name="Palsikar V.B."/>
            <person name="Mardis E.R."/>
            <person name="Wilson R.K."/>
        </authorList>
    </citation>
    <scope>NUCLEOTIDE SEQUENCE [LARGE SCALE GENOMIC DNA]</scope>
    <source>
        <strain evidence="3">KA00683</strain>
    </source>
</reference>
<dbReference type="Proteomes" id="UP000070224">
    <property type="component" value="Unassembled WGS sequence"/>
</dbReference>
<evidence type="ECO:0000256" key="1">
    <source>
        <dbReference type="SAM" id="Phobius"/>
    </source>
</evidence>
<dbReference type="AlphaFoldDB" id="A0A134B8C8"/>
<name>A0A134B8C8_9PORP</name>
<feature type="transmembrane region" description="Helical" evidence="1">
    <location>
        <begin position="255"/>
        <end position="274"/>
    </location>
</feature>
<keyword evidence="1" id="KW-1133">Transmembrane helix</keyword>
<evidence type="ECO:0008006" key="4">
    <source>
        <dbReference type="Google" id="ProtNLM"/>
    </source>
</evidence>
<proteinExistence type="predicted"/>
<keyword evidence="3" id="KW-1185">Reference proteome</keyword>
<comment type="caution">
    <text evidence="2">The sequence shown here is derived from an EMBL/GenBank/DDBJ whole genome shotgun (WGS) entry which is preliminary data.</text>
</comment>
<feature type="transmembrane region" description="Helical" evidence="1">
    <location>
        <begin position="89"/>
        <end position="110"/>
    </location>
</feature>
<feature type="transmembrane region" description="Helical" evidence="1">
    <location>
        <begin position="205"/>
        <end position="223"/>
    </location>
</feature>
<feature type="transmembrane region" description="Helical" evidence="1">
    <location>
        <begin position="342"/>
        <end position="364"/>
    </location>
</feature>
<dbReference type="OrthoDB" id="703085at2"/>
<organism evidence="2 3">
    <name type="scientific">Porphyromonas somerae</name>
    <dbReference type="NCBI Taxonomy" id="322095"/>
    <lineage>
        <taxon>Bacteria</taxon>
        <taxon>Pseudomonadati</taxon>
        <taxon>Bacteroidota</taxon>
        <taxon>Bacteroidia</taxon>
        <taxon>Bacteroidales</taxon>
        <taxon>Porphyromonadaceae</taxon>
        <taxon>Porphyromonas</taxon>
    </lineage>
</organism>
<dbReference type="STRING" id="322095.HMPREF3185_01130"/>
<feature type="transmembrane region" description="Helical" evidence="1">
    <location>
        <begin position="57"/>
        <end position="77"/>
    </location>
</feature>